<dbReference type="PANTHER" id="PTHR47968:SF75">
    <property type="entry name" value="CENTROMERE-ASSOCIATED PROTEIN E"/>
    <property type="match status" value="1"/>
</dbReference>
<dbReference type="EMBL" id="MPUH01000149">
    <property type="protein sequence ID" value="OMJ88509.1"/>
    <property type="molecule type" value="Genomic_DNA"/>
</dbReference>
<proteinExistence type="inferred from homology"/>
<sequence>MGEKTVENITVAVRIRPLNQRELASGGEKIWEKDGEVGIKEKNGARNFFYDRIYDENTESTEVFIYQGVEVIEKCISGYNGCIFCYGQTGSGKTHTMHGVRKTNPGLVPLSIDHIFTMIQRSSGKEFLIRCSYIEIYNESVNDLLNPNFLNLQLAEDKKNGIKIIGVTEEVCTSSNQVNSLLVMGEKHKNIASTNFNQRSSRAHSIFRVIVESKNTSGRPDVAIATLNLIDLAGSESADVHGPAASSARSKEMKYINRSLLTLGTVIMRLSDKKNNAPIPYRDSKLTRLLQPALEGDSKVSIVCNISPCNDAYDETLSTLKFAQRAKKIKQVIVKNDTTDSKALIVKYEREIYELQERLREMENKMVQEEKSAMNLNVSKELQILQEEKERADTKLENLLQEKLQLAQDLERLKSFIIHAEDVKPSKLLKETEQKMKKVATKKTNLLHSKTSTSKEIIIEGDENLLTKNMDYLENKSIVLEDMGNEDINNFERHETMLLNGLDNIEFELLGFESPKNITGKPKAKQALPFISNSALTLEECLKIIEEQRKCIEGQKNTIDVLKSEIDVRDQTIMKFSKDIEEKQEQVELLSDELKLCKNNLTKLQISNRFRKASKN</sequence>
<dbReference type="InterPro" id="IPR027640">
    <property type="entry name" value="Kinesin-like_fam"/>
</dbReference>
<dbReference type="AlphaFoldDB" id="A0A1R2CHJ9"/>
<dbReference type="OrthoDB" id="3176171at2759"/>
<dbReference type="SUPFAM" id="SSF52540">
    <property type="entry name" value="P-loop containing nucleoside triphosphate hydrolases"/>
    <property type="match status" value="1"/>
</dbReference>
<evidence type="ECO:0000259" key="8">
    <source>
        <dbReference type="PROSITE" id="PS50067"/>
    </source>
</evidence>
<keyword evidence="10" id="KW-1185">Reference proteome</keyword>
<reference evidence="9 10" key="1">
    <citation type="submission" date="2016-11" db="EMBL/GenBank/DDBJ databases">
        <title>The macronuclear genome of Stentor coeruleus: a giant cell with tiny introns.</title>
        <authorList>
            <person name="Slabodnick M."/>
            <person name="Ruby J.G."/>
            <person name="Reiff S.B."/>
            <person name="Swart E.C."/>
            <person name="Gosai S."/>
            <person name="Prabakaran S."/>
            <person name="Witkowska E."/>
            <person name="Larue G.E."/>
            <person name="Fisher S."/>
            <person name="Freeman R.M."/>
            <person name="Gunawardena J."/>
            <person name="Chu W."/>
            <person name="Stover N.A."/>
            <person name="Gregory B.D."/>
            <person name="Nowacki M."/>
            <person name="Derisi J."/>
            <person name="Roy S.W."/>
            <person name="Marshall W.F."/>
            <person name="Sood P."/>
        </authorList>
    </citation>
    <scope>NUCLEOTIDE SEQUENCE [LARGE SCALE GENOMIC DNA]</scope>
    <source>
        <strain evidence="9">WM001</strain>
    </source>
</reference>
<dbReference type="Pfam" id="PF00225">
    <property type="entry name" value="Kinesin"/>
    <property type="match status" value="1"/>
</dbReference>
<keyword evidence="3 7" id="KW-0175">Coiled coil</keyword>
<name>A0A1R2CHJ9_9CILI</name>
<evidence type="ECO:0000256" key="1">
    <source>
        <dbReference type="ARBA" id="ARBA00022741"/>
    </source>
</evidence>
<feature type="coiled-coil region" evidence="7">
    <location>
        <begin position="573"/>
        <end position="600"/>
    </location>
</feature>
<organism evidence="9 10">
    <name type="scientific">Stentor coeruleus</name>
    <dbReference type="NCBI Taxonomy" id="5963"/>
    <lineage>
        <taxon>Eukaryota</taxon>
        <taxon>Sar</taxon>
        <taxon>Alveolata</taxon>
        <taxon>Ciliophora</taxon>
        <taxon>Postciliodesmatophora</taxon>
        <taxon>Heterotrichea</taxon>
        <taxon>Heterotrichida</taxon>
        <taxon>Stentoridae</taxon>
        <taxon>Stentor</taxon>
    </lineage>
</organism>
<dbReference type="PRINTS" id="PR00380">
    <property type="entry name" value="KINESINHEAVY"/>
</dbReference>
<protein>
    <recommendedName>
        <fullName evidence="6">Kinesin-like protein</fullName>
    </recommendedName>
</protein>
<dbReference type="GO" id="GO:0003777">
    <property type="term" value="F:microtubule motor activity"/>
    <property type="evidence" value="ECO:0007669"/>
    <property type="project" value="InterPro"/>
</dbReference>
<evidence type="ECO:0000256" key="3">
    <source>
        <dbReference type="ARBA" id="ARBA00023054"/>
    </source>
</evidence>
<dbReference type="GO" id="GO:0008017">
    <property type="term" value="F:microtubule binding"/>
    <property type="evidence" value="ECO:0007669"/>
    <property type="project" value="InterPro"/>
</dbReference>
<dbReference type="SMART" id="SM00129">
    <property type="entry name" value="KISc"/>
    <property type="match status" value="1"/>
</dbReference>
<evidence type="ECO:0000256" key="6">
    <source>
        <dbReference type="RuleBase" id="RU000394"/>
    </source>
</evidence>
<dbReference type="InterPro" id="IPR036961">
    <property type="entry name" value="Kinesin_motor_dom_sf"/>
</dbReference>
<dbReference type="GO" id="GO:0007018">
    <property type="term" value="P:microtubule-based movement"/>
    <property type="evidence" value="ECO:0007669"/>
    <property type="project" value="InterPro"/>
</dbReference>
<dbReference type="PROSITE" id="PS50067">
    <property type="entry name" value="KINESIN_MOTOR_2"/>
    <property type="match status" value="1"/>
</dbReference>
<evidence type="ECO:0000256" key="5">
    <source>
        <dbReference type="PROSITE-ProRule" id="PRU00283"/>
    </source>
</evidence>
<keyword evidence="6" id="KW-0493">Microtubule</keyword>
<feature type="coiled-coil region" evidence="7">
    <location>
        <begin position="345"/>
        <end position="416"/>
    </location>
</feature>
<dbReference type="Proteomes" id="UP000187209">
    <property type="component" value="Unassembled WGS sequence"/>
</dbReference>
<keyword evidence="1 5" id="KW-0547">Nucleotide-binding</keyword>
<accession>A0A1R2CHJ9</accession>
<dbReference type="PROSITE" id="PS00411">
    <property type="entry name" value="KINESIN_MOTOR_1"/>
    <property type="match status" value="1"/>
</dbReference>
<evidence type="ECO:0000256" key="4">
    <source>
        <dbReference type="ARBA" id="ARBA00023175"/>
    </source>
</evidence>
<dbReference type="InterPro" id="IPR019821">
    <property type="entry name" value="Kinesin_motor_CS"/>
</dbReference>
<feature type="binding site" evidence="5">
    <location>
        <begin position="87"/>
        <end position="94"/>
    </location>
    <ligand>
        <name>ATP</name>
        <dbReference type="ChEBI" id="CHEBI:30616"/>
    </ligand>
</feature>
<evidence type="ECO:0000313" key="9">
    <source>
        <dbReference type="EMBL" id="OMJ88509.1"/>
    </source>
</evidence>
<dbReference type="GO" id="GO:0005524">
    <property type="term" value="F:ATP binding"/>
    <property type="evidence" value="ECO:0007669"/>
    <property type="project" value="UniProtKB-UniRule"/>
</dbReference>
<evidence type="ECO:0000256" key="2">
    <source>
        <dbReference type="ARBA" id="ARBA00022840"/>
    </source>
</evidence>
<evidence type="ECO:0000313" key="10">
    <source>
        <dbReference type="Proteomes" id="UP000187209"/>
    </source>
</evidence>
<dbReference type="PANTHER" id="PTHR47968">
    <property type="entry name" value="CENTROMERE PROTEIN E"/>
    <property type="match status" value="1"/>
</dbReference>
<keyword evidence="4 5" id="KW-0505">Motor protein</keyword>
<keyword evidence="2 5" id="KW-0067">ATP-binding</keyword>
<evidence type="ECO:0000256" key="7">
    <source>
        <dbReference type="SAM" id="Coils"/>
    </source>
</evidence>
<feature type="domain" description="Kinesin motor" evidence="8">
    <location>
        <begin position="8"/>
        <end position="329"/>
    </location>
</feature>
<dbReference type="InterPro" id="IPR001752">
    <property type="entry name" value="Kinesin_motor_dom"/>
</dbReference>
<gene>
    <name evidence="9" type="ORF">SteCoe_9546</name>
</gene>
<dbReference type="GO" id="GO:0005874">
    <property type="term" value="C:microtubule"/>
    <property type="evidence" value="ECO:0007669"/>
    <property type="project" value="UniProtKB-KW"/>
</dbReference>
<comment type="similarity">
    <text evidence="5 6">Belongs to the TRAFAC class myosin-kinesin ATPase superfamily. Kinesin family.</text>
</comment>
<comment type="caution">
    <text evidence="9">The sequence shown here is derived from an EMBL/GenBank/DDBJ whole genome shotgun (WGS) entry which is preliminary data.</text>
</comment>
<dbReference type="InterPro" id="IPR027417">
    <property type="entry name" value="P-loop_NTPase"/>
</dbReference>
<dbReference type="Gene3D" id="3.40.850.10">
    <property type="entry name" value="Kinesin motor domain"/>
    <property type="match status" value="1"/>
</dbReference>